<name>A0A183K5B8_9TREM</name>
<evidence type="ECO:0000313" key="4">
    <source>
        <dbReference type="WBParaSite" id="SCUD_0001019101-mRNA-1"/>
    </source>
</evidence>
<gene>
    <name evidence="2" type="ORF">SCUD_LOCUS10189</name>
</gene>
<evidence type="ECO:0000256" key="1">
    <source>
        <dbReference type="SAM" id="MobiDB-lite"/>
    </source>
</evidence>
<dbReference type="WBParaSite" id="SCUD_0001019101-mRNA-1">
    <property type="protein sequence ID" value="SCUD_0001019101-mRNA-1"/>
    <property type="gene ID" value="SCUD_0001019101"/>
</dbReference>
<reference evidence="4" key="1">
    <citation type="submission" date="2016-06" db="UniProtKB">
        <authorList>
            <consortium name="WormBaseParasite"/>
        </authorList>
    </citation>
    <scope>IDENTIFICATION</scope>
</reference>
<proteinExistence type="predicted"/>
<evidence type="ECO:0000313" key="3">
    <source>
        <dbReference type="Proteomes" id="UP000279833"/>
    </source>
</evidence>
<dbReference type="EMBL" id="UZAK01033635">
    <property type="protein sequence ID" value="VDP38786.1"/>
    <property type="molecule type" value="Genomic_DNA"/>
</dbReference>
<sequence length="40" mass="4859">MELKTTVHQYQSHNLQYERQSSNTTRRRGGKYHLPGKYHQ</sequence>
<feature type="compositionally biased region" description="Polar residues" evidence="1">
    <location>
        <begin position="1"/>
        <end position="24"/>
    </location>
</feature>
<feature type="region of interest" description="Disordered" evidence="1">
    <location>
        <begin position="1"/>
        <end position="40"/>
    </location>
</feature>
<accession>A0A183K5B8</accession>
<protein>
    <submittedName>
        <fullName evidence="2 4">Uncharacterized protein</fullName>
    </submittedName>
</protein>
<dbReference type="AlphaFoldDB" id="A0A183K5B8"/>
<evidence type="ECO:0000313" key="2">
    <source>
        <dbReference type="EMBL" id="VDP38786.1"/>
    </source>
</evidence>
<feature type="compositionally biased region" description="Basic residues" evidence="1">
    <location>
        <begin position="25"/>
        <end position="40"/>
    </location>
</feature>
<organism evidence="4">
    <name type="scientific">Schistosoma curassoni</name>
    <dbReference type="NCBI Taxonomy" id="6186"/>
    <lineage>
        <taxon>Eukaryota</taxon>
        <taxon>Metazoa</taxon>
        <taxon>Spiralia</taxon>
        <taxon>Lophotrochozoa</taxon>
        <taxon>Platyhelminthes</taxon>
        <taxon>Trematoda</taxon>
        <taxon>Digenea</taxon>
        <taxon>Strigeidida</taxon>
        <taxon>Schistosomatoidea</taxon>
        <taxon>Schistosomatidae</taxon>
        <taxon>Schistosoma</taxon>
    </lineage>
</organism>
<reference evidence="2 3" key="2">
    <citation type="submission" date="2018-11" db="EMBL/GenBank/DDBJ databases">
        <authorList>
            <consortium name="Pathogen Informatics"/>
        </authorList>
    </citation>
    <scope>NUCLEOTIDE SEQUENCE [LARGE SCALE GENOMIC DNA]</scope>
    <source>
        <strain evidence="2">Dakar</strain>
        <strain evidence="3">Dakar, Senegal</strain>
    </source>
</reference>
<keyword evidence="3" id="KW-1185">Reference proteome</keyword>
<dbReference type="Proteomes" id="UP000279833">
    <property type="component" value="Unassembled WGS sequence"/>
</dbReference>